<sequence>MGISDRTRAEIEVLAEQWGLRLAHHDEIVSCVRDSGEEDSIRLLPEECSEPVDSGRLGIADPVLEGLLVVPWLECLRCGRVLARVHAEEPWGDLSFQASYYIVWQPTGAYDELRIFEEPELHSAFELLLACG</sequence>
<name>A0A7D6ZEZ2_9NOCA</name>
<protein>
    <submittedName>
        <fullName evidence="1">Uncharacterized protein</fullName>
    </submittedName>
</protein>
<dbReference type="AlphaFoldDB" id="A0A7D6ZEZ2"/>
<dbReference type="KEGG" id="nhu:H0264_29550"/>
<dbReference type="RefSeq" id="WP_181580583.1">
    <property type="nucleotide sequence ID" value="NZ_CP059399.1"/>
</dbReference>
<dbReference type="Proteomes" id="UP000515512">
    <property type="component" value="Chromosome"/>
</dbReference>
<evidence type="ECO:0000313" key="2">
    <source>
        <dbReference type="Proteomes" id="UP000515512"/>
    </source>
</evidence>
<proteinExistence type="predicted"/>
<keyword evidence="2" id="KW-1185">Reference proteome</keyword>
<reference evidence="1 2" key="1">
    <citation type="submission" date="2020-07" db="EMBL/GenBank/DDBJ databases">
        <authorList>
            <person name="Zhuang K."/>
            <person name="Ran Y."/>
        </authorList>
    </citation>
    <scope>NUCLEOTIDE SEQUENCE [LARGE SCALE GENOMIC DNA]</scope>
    <source>
        <strain evidence="1 2">WCH-YHL-001</strain>
    </source>
</reference>
<accession>A0A7D6ZEZ2</accession>
<gene>
    <name evidence="1" type="ORF">H0264_29550</name>
</gene>
<organism evidence="1 2">
    <name type="scientific">Nocardia huaxiensis</name>
    <dbReference type="NCBI Taxonomy" id="2755382"/>
    <lineage>
        <taxon>Bacteria</taxon>
        <taxon>Bacillati</taxon>
        <taxon>Actinomycetota</taxon>
        <taxon>Actinomycetes</taxon>
        <taxon>Mycobacteriales</taxon>
        <taxon>Nocardiaceae</taxon>
        <taxon>Nocardia</taxon>
    </lineage>
</organism>
<evidence type="ECO:0000313" key="1">
    <source>
        <dbReference type="EMBL" id="QLY29379.1"/>
    </source>
</evidence>
<dbReference type="EMBL" id="CP059399">
    <property type="protein sequence ID" value="QLY29379.1"/>
    <property type="molecule type" value="Genomic_DNA"/>
</dbReference>